<dbReference type="EMBL" id="BOPG01000058">
    <property type="protein sequence ID" value="GIJ60705.1"/>
    <property type="molecule type" value="Genomic_DNA"/>
</dbReference>
<dbReference type="SMART" id="SM00822">
    <property type="entry name" value="PKS_KR"/>
    <property type="match status" value="1"/>
</dbReference>
<gene>
    <name evidence="7" type="primary">fabG3</name>
    <name evidence="7" type="ORF">Vau01_082210</name>
</gene>
<dbReference type="Gene3D" id="3.40.50.720">
    <property type="entry name" value="NAD(P)-binding Rossmann-like Domain"/>
    <property type="match status" value="1"/>
</dbReference>
<dbReference type="PROSITE" id="PS00061">
    <property type="entry name" value="ADH_SHORT"/>
    <property type="match status" value="1"/>
</dbReference>
<dbReference type="InterPro" id="IPR020904">
    <property type="entry name" value="Sc_DH/Rdtase_CS"/>
</dbReference>
<dbReference type="Pfam" id="PF13561">
    <property type="entry name" value="adh_short_C2"/>
    <property type="match status" value="1"/>
</dbReference>
<dbReference type="GO" id="GO:0008202">
    <property type="term" value="P:steroid metabolic process"/>
    <property type="evidence" value="ECO:0007669"/>
    <property type="project" value="UniProtKB-KW"/>
</dbReference>
<sequence>MGRLDGKVALITGGARGMGKSHARHFVAEGARVVIGDVLDDKGEFVAGKLGPDLCRYVHHDVTSETEWAAAVAATVDAFGRLDILVNNAGVLTHATIAETTLEEFRRVLDINLVGCFLGVKAAIAPMTAAGGGSIVNISSIEGFAGAAGLSAYSASKFGIRGVTRAAAQELGHLGIRVNSVHPGGVMTRMVMESAKSFTGVDPEQFIKNMPIPRFAEPVEISRLVAFLASDEASYTTGAEFVADGGILSGPGY</sequence>
<organism evidence="7 8">
    <name type="scientific">Virgisporangium aurantiacum</name>
    <dbReference type="NCBI Taxonomy" id="175570"/>
    <lineage>
        <taxon>Bacteria</taxon>
        <taxon>Bacillati</taxon>
        <taxon>Actinomycetota</taxon>
        <taxon>Actinomycetes</taxon>
        <taxon>Micromonosporales</taxon>
        <taxon>Micromonosporaceae</taxon>
        <taxon>Virgisporangium</taxon>
    </lineage>
</organism>
<dbReference type="NCBIfam" id="NF005559">
    <property type="entry name" value="PRK07231.1"/>
    <property type="match status" value="1"/>
</dbReference>
<dbReference type="PANTHER" id="PTHR43180">
    <property type="entry name" value="3-OXOACYL-(ACYL-CARRIER-PROTEIN) REDUCTASE (AFU_ORTHOLOGUE AFUA_6G11210)"/>
    <property type="match status" value="1"/>
</dbReference>
<proteinExistence type="inferred from homology"/>
<comment type="caution">
    <text evidence="7">The sequence shown here is derived from an EMBL/GenBank/DDBJ whole genome shotgun (WGS) entry which is preliminary data.</text>
</comment>
<evidence type="ECO:0000313" key="8">
    <source>
        <dbReference type="Proteomes" id="UP000612585"/>
    </source>
</evidence>
<dbReference type="GO" id="GO:0016491">
    <property type="term" value="F:oxidoreductase activity"/>
    <property type="evidence" value="ECO:0007669"/>
    <property type="project" value="UniProtKB-KW"/>
</dbReference>
<keyword evidence="5" id="KW-0753">Steroid metabolism</keyword>
<dbReference type="PANTHER" id="PTHR43180:SF28">
    <property type="entry name" value="NAD(P)-BINDING ROSSMANN-FOLD SUPERFAMILY PROTEIN"/>
    <property type="match status" value="1"/>
</dbReference>
<dbReference type="InterPro" id="IPR057326">
    <property type="entry name" value="KR_dom"/>
</dbReference>
<keyword evidence="8" id="KW-1185">Reference proteome</keyword>
<reference evidence="7" key="1">
    <citation type="submission" date="2021-01" db="EMBL/GenBank/DDBJ databases">
        <title>Whole genome shotgun sequence of Virgisporangium aurantiacum NBRC 16421.</title>
        <authorList>
            <person name="Komaki H."/>
            <person name="Tamura T."/>
        </authorList>
    </citation>
    <scope>NUCLEOTIDE SEQUENCE</scope>
    <source>
        <strain evidence="7">NBRC 16421</strain>
    </source>
</reference>
<comment type="similarity">
    <text evidence="1">Belongs to the short-chain dehydrogenases/reductases (SDR) family.</text>
</comment>
<evidence type="ECO:0000313" key="7">
    <source>
        <dbReference type="EMBL" id="GIJ60705.1"/>
    </source>
</evidence>
<evidence type="ECO:0000259" key="6">
    <source>
        <dbReference type="SMART" id="SM00822"/>
    </source>
</evidence>
<evidence type="ECO:0000256" key="3">
    <source>
        <dbReference type="ARBA" id="ARBA00023027"/>
    </source>
</evidence>
<dbReference type="PRINTS" id="PR00081">
    <property type="entry name" value="GDHRDH"/>
</dbReference>
<dbReference type="Proteomes" id="UP000612585">
    <property type="component" value="Unassembled WGS sequence"/>
</dbReference>
<dbReference type="InterPro" id="IPR036291">
    <property type="entry name" value="NAD(P)-bd_dom_sf"/>
</dbReference>
<name>A0A8J3ZF74_9ACTN</name>
<dbReference type="FunFam" id="3.40.50.720:FF:000084">
    <property type="entry name" value="Short-chain dehydrogenase reductase"/>
    <property type="match status" value="1"/>
</dbReference>
<accession>A0A8J3ZF74</accession>
<evidence type="ECO:0000256" key="4">
    <source>
        <dbReference type="ARBA" id="ARBA00023098"/>
    </source>
</evidence>
<evidence type="ECO:0000256" key="1">
    <source>
        <dbReference type="ARBA" id="ARBA00006484"/>
    </source>
</evidence>
<protein>
    <submittedName>
        <fullName evidence="7">3-alpha-(Or 20-beta)-hydroxysteroid dehydrogenase</fullName>
    </submittedName>
</protein>
<evidence type="ECO:0000256" key="5">
    <source>
        <dbReference type="ARBA" id="ARBA00023221"/>
    </source>
</evidence>
<evidence type="ECO:0000256" key="2">
    <source>
        <dbReference type="ARBA" id="ARBA00023002"/>
    </source>
</evidence>
<keyword evidence="2" id="KW-0560">Oxidoreductase</keyword>
<keyword evidence="3" id="KW-0520">NAD</keyword>
<dbReference type="SUPFAM" id="SSF51735">
    <property type="entry name" value="NAD(P)-binding Rossmann-fold domains"/>
    <property type="match status" value="1"/>
</dbReference>
<feature type="domain" description="Ketoreductase" evidence="6">
    <location>
        <begin position="7"/>
        <end position="190"/>
    </location>
</feature>
<dbReference type="PRINTS" id="PR00080">
    <property type="entry name" value="SDRFAMILY"/>
</dbReference>
<dbReference type="AlphaFoldDB" id="A0A8J3ZF74"/>
<dbReference type="RefSeq" id="WP_204005251.1">
    <property type="nucleotide sequence ID" value="NZ_BOPG01000058.1"/>
</dbReference>
<keyword evidence="4" id="KW-0443">Lipid metabolism</keyword>
<dbReference type="InterPro" id="IPR002347">
    <property type="entry name" value="SDR_fam"/>
</dbReference>